<dbReference type="AlphaFoldDB" id="I8AIF9"/>
<evidence type="ECO:0000259" key="2">
    <source>
        <dbReference type="SMART" id="SM00894"/>
    </source>
</evidence>
<proteinExistence type="predicted"/>
<dbReference type="InterPro" id="IPR008613">
    <property type="entry name" value="Excalibur_Ca-bd_domain"/>
</dbReference>
<comment type="caution">
    <text evidence="3">The sequence shown here is derived from an EMBL/GenBank/DDBJ whole genome shotgun (WGS) entry which is preliminary data.</text>
</comment>
<sequence length="93" mass="10396">MFVIKKYSAIILACSLAVGLTSSIQAEAKPTTVKIKRFKNCTALNRVYKGGVARSAHVRNKGGKTHYKPFVSKALYDANRRSDRDKDYIACER</sequence>
<reference evidence="3 4" key="1">
    <citation type="journal article" date="2012" name="J. Bacteriol.">
        <title>Genome of Bacillus macauensis ZFHKF-1, a Long-Chain-Forming Bacterium.</title>
        <authorList>
            <person name="Cai L."/>
            <person name="Zhang T."/>
        </authorList>
    </citation>
    <scope>NUCLEOTIDE SEQUENCE [LARGE SCALE GENOMIC DNA]</scope>
    <source>
        <strain evidence="3 4">ZFHKF-1</strain>
    </source>
</reference>
<evidence type="ECO:0000313" key="3">
    <source>
        <dbReference type="EMBL" id="EIT85264.1"/>
    </source>
</evidence>
<feature type="signal peptide" evidence="1">
    <location>
        <begin position="1"/>
        <end position="28"/>
    </location>
</feature>
<dbReference type="Pfam" id="PF05901">
    <property type="entry name" value="Excalibur"/>
    <property type="match status" value="1"/>
</dbReference>
<keyword evidence="1" id="KW-0732">Signal</keyword>
<dbReference type="SMART" id="SM00894">
    <property type="entry name" value="Excalibur"/>
    <property type="match status" value="1"/>
</dbReference>
<gene>
    <name evidence="3" type="ORF">A374_10990</name>
</gene>
<protein>
    <recommendedName>
        <fullName evidence="2">Excalibur calcium-binding domain-containing protein</fullName>
    </recommendedName>
</protein>
<feature type="chain" id="PRO_5038805456" description="Excalibur calcium-binding domain-containing protein" evidence="1">
    <location>
        <begin position="29"/>
        <end position="93"/>
    </location>
</feature>
<dbReference type="STRING" id="1196324.A374_10990"/>
<dbReference type="PATRIC" id="fig|1196324.3.peg.2249"/>
<organism evidence="3 4">
    <name type="scientific">Fictibacillus macauensis ZFHKF-1</name>
    <dbReference type="NCBI Taxonomy" id="1196324"/>
    <lineage>
        <taxon>Bacteria</taxon>
        <taxon>Bacillati</taxon>
        <taxon>Bacillota</taxon>
        <taxon>Bacilli</taxon>
        <taxon>Bacillales</taxon>
        <taxon>Fictibacillaceae</taxon>
        <taxon>Fictibacillus</taxon>
    </lineage>
</organism>
<dbReference type="Proteomes" id="UP000004080">
    <property type="component" value="Unassembled WGS sequence"/>
</dbReference>
<dbReference type="eggNOG" id="ENOG5032ZVS">
    <property type="taxonomic scope" value="Bacteria"/>
</dbReference>
<evidence type="ECO:0000256" key="1">
    <source>
        <dbReference type="SAM" id="SignalP"/>
    </source>
</evidence>
<dbReference type="EMBL" id="AKKV01000026">
    <property type="protein sequence ID" value="EIT85264.1"/>
    <property type="molecule type" value="Genomic_DNA"/>
</dbReference>
<evidence type="ECO:0000313" key="4">
    <source>
        <dbReference type="Proteomes" id="UP000004080"/>
    </source>
</evidence>
<name>I8AIF9_9BACL</name>
<feature type="domain" description="Excalibur calcium-binding" evidence="2">
    <location>
        <begin position="37"/>
        <end position="92"/>
    </location>
</feature>
<keyword evidence="4" id="KW-1185">Reference proteome</keyword>
<accession>I8AIF9</accession>